<dbReference type="eggNOG" id="ENOG5031II1">
    <property type="taxonomic scope" value="Bacteria"/>
</dbReference>
<dbReference type="PATRIC" id="fig|1125718.3.peg.1567"/>
<gene>
    <name evidence="1" type="ORF">HMPREF1318_0887</name>
</gene>
<dbReference type="Proteomes" id="UP000002941">
    <property type="component" value="Unassembled WGS sequence"/>
</dbReference>
<dbReference type="EMBL" id="AKFT01000116">
    <property type="protein sequence ID" value="EJF43929.1"/>
    <property type="molecule type" value="Genomic_DNA"/>
</dbReference>
<dbReference type="AlphaFoldDB" id="J0NAF2"/>
<reference evidence="1 2" key="1">
    <citation type="submission" date="2012-05" db="EMBL/GenBank/DDBJ databases">
        <authorList>
            <person name="Harkins D.M."/>
            <person name="Madupu R."/>
            <person name="Durkin A.S."/>
            <person name="Torralba M."/>
            <person name="Methe B."/>
            <person name="Sutton G.G."/>
            <person name="Nelson K.E."/>
        </authorList>
    </citation>
    <scope>NUCLEOTIDE SEQUENCE [LARGE SCALE GENOMIC DNA]</scope>
    <source>
        <strain evidence="1 2">F0489</strain>
    </source>
</reference>
<evidence type="ECO:0000313" key="1">
    <source>
        <dbReference type="EMBL" id="EJF43929.1"/>
    </source>
</evidence>
<dbReference type="RefSeq" id="WP_008731659.1">
    <property type="nucleotide sequence ID" value="NZ_AKFT01000116.1"/>
</dbReference>
<proteinExistence type="predicted"/>
<accession>J0NAF2</accession>
<keyword evidence="2" id="KW-1185">Reference proteome</keyword>
<organism evidence="1 2">
    <name type="scientific">Actinomyces massiliensis F0489</name>
    <dbReference type="NCBI Taxonomy" id="1125718"/>
    <lineage>
        <taxon>Bacteria</taxon>
        <taxon>Bacillati</taxon>
        <taxon>Actinomycetota</taxon>
        <taxon>Actinomycetes</taxon>
        <taxon>Actinomycetales</taxon>
        <taxon>Actinomycetaceae</taxon>
        <taxon>Actinomyces</taxon>
    </lineage>
</organism>
<comment type="caution">
    <text evidence="1">The sequence shown here is derived from an EMBL/GenBank/DDBJ whole genome shotgun (WGS) entry which is preliminary data.</text>
</comment>
<dbReference type="OrthoDB" id="3185659at2"/>
<evidence type="ECO:0000313" key="2">
    <source>
        <dbReference type="Proteomes" id="UP000002941"/>
    </source>
</evidence>
<sequence>MTSISTRGREPLTWRWAMLPGTIPVAHQEIEALADLADHLRDQGLVLLTKPTIHIRHGARPTMELSFYARPAGRTERRDLSRVEDVA</sequence>
<protein>
    <submittedName>
        <fullName evidence="1">Uncharacterized protein</fullName>
    </submittedName>
</protein>
<name>J0NAF2_9ACTO</name>